<dbReference type="AlphaFoldDB" id="A0A645EKV7"/>
<feature type="domain" description="AB hydrolase-1" evidence="1">
    <location>
        <begin position="7"/>
        <end position="103"/>
    </location>
</feature>
<accession>A0A645EKV7</accession>
<dbReference type="InterPro" id="IPR000073">
    <property type="entry name" value="AB_hydrolase_1"/>
</dbReference>
<dbReference type="PANTHER" id="PTHR37946:SF1">
    <property type="entry name" value="SLL1969 PROTEIN"/>
    <property type="match status" value="1"/>
</dbReference>
<proteinExistence type="predicted"/>
<comment type="caution">
    <text evidence="2">The sequence shown here is derived from an EMBL/GenBank/DDBJ whole genome shotgun (WGS) entry which is preliminary data.</text>
</comment>
<organism evidence="2">
    <name type="scientific">bioreactor metagenome</name>
    <dbReference type="NCBI Taxonomy" id="1076179"/>
    <lineage>
        <taxon>unclassified sequences</taxon>
        <taxon>metagenomes</taxon>
        <taxon>ecological metagenomes</taxon>
    </lineage>
</organism>
<dbReference type="PANTHER" id="PTHR37946">
    <property type="entry name" value="SLL1969 PROTEIN"/>
    <property type="match status" value="1"/>
</dbReference>
<gene>
    <name evidence="2" type="ORF">SDC9_148971</name>
</gene>
<reference evidence="2" key="1">
    <citation type="submission" date="2019-08" db="EMBL/GenBank/DDBJ databases">
        <authorList>
            <person name="Kucharzyk K."/>
            <person name="Murdoch R.W."/>
            <person name="Higgins S."/>
            <person name="Loffler F."/>
        </authorList>
    </citation>
    <scope>NUCLEOTIDE SEQUENCE</scope>
</reference>
<sequence length="126" mass="14827">MNEDALVVLVHGFCRRAKHMAYWRTRLLPDYPHVFAADLPETHQNFEDCLKTLERQLAEQQAERYPRLLMVGHSMGGLLMREYLARHRPGNVRRCVCVGTPHAGSRLRISPRFFRGRNGRFRRCRP</sequence>
<name>A0A645EKV7_9ZZZZ</name>
<dbReference type="EMBL" id="VSSQ01047748">
    <property type="protein sequence ID" value="MPN01759.1"/>
    <property type="molecule type" value="Genomic_DNA"/>
</dbReference>
<dbReference type="SUPFAM" id="SSF53474">
    <property type="entry name" value="alpha/beta-Hydrolases"/>
    <property type="match status" value="1"/>
</dbReference>
<dbReference type="Pfam" id="PF00561">
    <property type="entry name" value="Abhydrolase_1"/>
    <property type="match status" value="1"/>
</dbReference>
<dbReference type="InterPro" id="IPR029058">
    <property type="entry name" value="AB_hydrolase_fold"/>
</dbReference>
<dbReference type="Gene3D" id="3.40.50.1820">
    <property type="entry name" value="alpha/beta hydrolase"/>
    <property type="match status" value="1"/>
</dbReference>
<evidence type="ECO:0000259" key="1">
    <source>
        <dbReference type="Pfam" id="PF00561"/>
    </source>
</evidence>
<evidence type="ECO:0000313" key="2">
    <source>
        <dbReference type="EMBL" id="MPN01759.1"/>
    </source>
</evidence>
<protein>
    <recommendedName>
        <fullName evidence="1">AB hydrolase-1 domain-containing protein</fullName>
    </recommendedName>
</protein>